<dbReference type="Gene3D" id="1.20.1600.10">
    <property type="entry name" value="Outer membrane efflux proteins (OEP)"/>
    <property type="match status" value="1"/>
</dbReference>
<dbReference type="EMBL" id="JBDKWZ010000010">
    <property type="protein sequence ID" value="MEN7549822.1"/>
    <property type="molecule type" value="Genomic_DNA"/>
</dbReference>
<keyword evidence="9" id="KW-1185">Reference proteome</keyword>
<accession>A0AAW9RY45</accession>
<dbReference type="PANTHER" id="PTHR30026:SF20">
    <property type="entry name" value="OUTER MEMBRANE PROTEIN TOLC"/>
    <property type="match status" value="1"/>
</dbReference>
<dbReference type="GO" id="GO:1990281">
    <property type="term" value="C:efflux pump complex"/>
    <property type="evidence" value="ECO:0007669"/>
    <property type="project" value="TreeGrafter"/>
</dbReference>
<evidence type="ECO:0000256" key="4">
    <source>
        <dbReference type="ARBA" id="ARBA00022452"/>
    </source>
</evidence>
<dbReference type="GO" id="GO:0009279">
    <property type="term" value="C:cell outer membrane"/>
    <property type="evidence" value="ECO:0007669"/>
    <property type="project" value="UniProtKB-SubCell"/>
</dbReference>
<evidence type="ECO:0000256" key="3">
    <source>
        <dbReference type="ARBA" id="ARBA00022448"/>
    </source>
</evidence>
<protein>
    <submittedName>
        <fullName evidence="8">TolC family protein</fullName>
    </submittedName>
</protein>
<keyword evidence="7" id="KW-0998">Cell outer membrane</keyword>
<comment type="caution">
    <text evidence="8">The sequence shown here is derived from an EMBL/GenBank/DDBJ whole genome shotgun (WGS) entry which is preliminary data.</text>
</comment>
<dbReference type="InterPro" id="IPR003423">
    <property type="entry name" value="OMP_efflux"/>
</dbReference>
<keyword evidence="5" id="KW-0812">Transmembrane</keyword>
<evidence type="ECO:0000313" key="9">
    <source>
        <dbReference type="Proteomes" id="UP001403385"/>
    </source>
</evidence>
<dbReference type="InterPro" id="IPR051906">
    <property type="entry name" value="TolC-like"/>
</dbReference>
<dbReference type="PANTHER" id="PTHR30026">
    <property type="entry name" value="OUTER MEMBRANE PROTEIN TOLC"/>
    <property type="match status" value="1"/>
</dbReference>
<dbReference type="GO" id="GO:0015562">
    <property type="term" value="F:efflux transmembrane transporter activity"/>
    <property type="evidence" value="ECO:0007669"/>
    <property type="project" value="InterPro"/>
</dbReference>
<evidence type="ECO:0000256" key="1">
    <source>
        <dbReference type="ARBA" id="ARBA00004442"/>
    </source>
</evidence>
<dbReference type="RefSeq" id="WP_346822600.1">
    <property type="nucleotide sequence ID" value="NZ_JBDKWZ010000010.1"/>
</dbReference>
<comment type="subcellular location">
    <subcellularLocation>
        <location evidence="1">Cell outer membrane</location>
    </subcellularLocation>
</comment>
<dbReference type="Proteomes" id="UP001403385">
    <property type="component" value="Unassembled WGS sequence"/>
</dbReference>
<dbReference type="Pfam" id="PF02321">
    <property type="entry name" value="OEP"/>
    <property type="match status" value="1"/>
</dbReference>
<gene>
    <name evidence="8" type="ORF">AAG747_17995</name>
</gene>
<evidence type="ECO:0000313" key="8">
    <source>
        <dbReference type="EMBL" id="MEN7549822.1"/>
    </source>
</evidence>
<proteinExistence type="inferred from homology"/>
<dbReference type="GO" id="GO:0015288">
    <property type="term" value="F:porin activity"/>
    <property type="evidence" value="ECO:0007669"/>
    <property type="project" value="TreeGrafter"/>
</dbReference>
<name>A0AAW9RY45_9BACT</name>
<keyword evidence="6" id="KW-0472">Membrane</keyword>
<dbReference type="SUPFAM" id="SSF56954">
    <property type="entry name" value="Outer membrane efflux proteins (OEP)"/>
    <property type="match status" value="1"/>
</dbReference>
<organism evidence="8 9">
    <name type="scientific">Rapidithrix thailandica</name>
    <dbReference type="NCBI Taxonomy" id="413964"/>
    <lineage>
        <taxon>Bacteria</taxon>
        <taxon>Pseudomonadati</taxon>
        <taxon>Bacteroidota</taxon>
        <taxon>Cytophagia</taxon>
        <taxon>Cytophagales</taxon>
        <taxon>Flammeovirgaceae</taxon>
        <taxon>Rapidithrix</taxon>
    </lineage>
</organism>
<keyword evidence="4" id="KW-1134">Transmembrane beta strand</keyword>
<keyword evidence="3" id="KW-0813">Transport</keyword>
<sequence>MKPLKENFFKTPYTILSLLMLSLPCFSQQETRALTLDQVLERAQTHSLIALRANNQYLAGYWQFRSYKASLLPHIGLDLTPVDYNRSFIQRYDPENDVDVFREQQTYYANSSVYISQNLGFSGGTLSLSTGLSHLENLNSPEFSAYNASPVQLTYHQPLLGFNEFKWQKRLQPLQYQLARQQFIENSQQIHLEAIARYFEVLLAHTQKEIALHNRSTSDTLYQIGKKRFALAAIPKEELLNLELNKFKADIALAQAEKHIQRAQFNLNSFLSYDENTAIQPELPKGAFPQQIAVDQAIARAIQHNPEMIGLQEKNLQASRNLDKARKESRLNANLMASFGLNNSATEMNQAYQDLANRQQVRVGMQIPLADWGQRKGQRLMAEKQKEVATLEIQQTRLDFEQKVALKVIDFNLQHKLVNSALQAADIAEQAYELTKKRFVLGKTDVLQLNSASQTRQDAQEGFIRAVYTLWQLYYEVQQLTLYDFRKEQPLSIDFKQMVR</sequence>
<evidence type="ECO:0000256" key="2">
    <source>
        <dbReference type="ARBA" id="ARBA00007613"/>
    </source>
</evidence>
<dbReference type="AlphaFoldDB" id="A0AAW9RY45"/>
<reference evidence="8 9" key="1">
    <citation type="submission" date="2024-04" db="EMBL/GenBank/DDBJ databases">
        <title>Novel genus in family Flammeovirgaceae.</title>
        <authorList>
            <person name="Nguyen T.H."/>
            <person name="Vuong T.Q."/>
            <person name="Le H."/>
            <person name="Kim S.-G."/>
        </authorList>
    </citation>
    <scope>NUCLEOTIDE SEQUENCE [LARGE SCALE GENOMIC DNA]</scope>
    <source>
        <strain evidence="8 9">JCM 23209</strain>
    </source>
</reference>
<evidence type="ECO:0000256" key="7">
    <source>
        <dbReference type="ARBA" id="ARBA00023237"/>
    </source>
</evidence>
<evidence type="ECO:0000256" key="5">
    <source>
        <dbReference type="ARBA" id="ARBA00022692"/>
    </source>
</evidence>
<comment type="similarity">
    <text evidence="2">Belongs to the outer membrane factor (OMF) (TC 1.B.17) family.</text>
</comment>
<evidence type="ECO:0000256" key="6">
    <source>
        <dbReference type="ARBA" id="ARBA00023136"/>
    </source>
</evidence>